<dbReference type="EMBL" id="JAPFFF010000374">
    <property type="protein sequence ID" value="KAK8834556.1"/>
    <property type="molecule type" value="Genomic_DNA"/>
</dbReference>
<evidence type="ECO:0000313" key="7">
    <source>
        <dbReference type="EMBL" id="KAK8860250.1"/>
    </source>
</evidence>
<organism evidence="6 8">
    <name type="scientific">Tritrichomonas musculus</name>
    <dbReference type="NCBI Taxonomy" id="1915356"/>
    <lineage>
        <taxon>Eukaryota</taxon>
        <taxon>Metamonada</taxon>
        <taxon>Parabasalia</taxon>
        <taxon>Tritrichomonadida</taxon>
        <taxon>Tritrichomonadidae</taxon>
        <taxon>Tritrichomonas</taxon>
    </lineage>
</organism>
<evidence type="ECO:0000313" key="8">
    <source>
        <dbReference type="Proteomes" id="UP001470230"/>
    </source>
</evidence>
<sequence>MNQCWCYQCNRYVIPTSDFHCPICHEDYLEFEDDPNAIGQSTQTSQQQQERVQIPQAQVFQFGFPVNMMGNFNPFQIFNNVFQGNNNFQTQLGTIFQNIVNRLPRMMGQPQNGNNGIQMNDFFFGSEDQLQALAERLFRLNEQSLGSPPTDENYVNELKTSEYHQGDCIEDVCSICLDQFEEGTNIIILPCKHAFHPDCLSPWLKIHSECPSCRHKLPSKQ</sequence>
<dbReference type="Pfam" id="PF13639">
    <property type="entry name" value="zf-RING_2"/>
    <property type="match status" value="1"/>
</dbReference>
<dbReference type="EMBL" id="JAPFFF010000018">
    <property type="protein sequence ID" value="KAK8860250.1"/>
    <property type="molecule type" value="Genomic_DNA"/>
</dbReference>
<accession>A0ABR2GLJ4</accession>
<evidence type="ECO:0000256" key="2">
    <source>
        <dbReference type="ARBA" id="ARBA00022771"/>
    </source>
</evidence>
<keyword evidence="1" id="KW-0479">Metal-binding</keyword>
<keyword evidence="8" id="KW-1185">Reference proteome</keyword>
<feature type="domain" description="RING-type" evidence="5">
    <location>
        <begin position="173"/>
        <end position="214"/>
    </location>
</feature>
<proteinExistence type="predicted"/>
<dbReference type="Proteomes" id="UP001470230">
    <property type="component" value="Unassembled WGS sequence"/>
</dbReference>
<dbReference type="SMART" id="SM00184">
    <property type="entry name" value="RING"/>
    <property type="match status" value="1"/>
</dbReference>
<protein>
    <recommendedName>
        <fullName evidence="5">RING-type domain-containing protein</fullName>
    </recommendedName>
</protein>
<evidence type="ECO:0000256" key="4">
    <source>
        <dbReference type="PROSITE-ProRule" id="PRU00175"/>
    </source>
</evidence>
<evidence type="ECO:0000259" key="5">
    <source>
        <dbReference type="PROSITE" id="PS50089"/>
    </source>
</evidence>
<dbReference type="InterPro" id="IPR051834">
    <property type="entry name" value="RING_finger_E3_ligase"/>
</dbReference>
<name>A0ABR2GLJ4_9EUKA</name>
<evidence type="ECO:0000313" key="6">
    <source>
        <dbReference type="EMBL" id="KAK8834556.1"/>
    </source>
</evidence>
<keyword evidence="3" id="KW-0862">Zinc</keyword>
<comment type="caution">
    <text evidence="6">The sequence shown here is derived from an EMBL/GenBank/DDBJ whole genome shotgun (WGS) entry which is preliminary data.</text>
</comment>
<dbReference type="PROSITE" id="PS50089">
    <property type="entry name" value="ZF_RING_2"/>
    <property type="match status" value="1"/>
</dbReference>
<keyword evidence="2 4" id="KW-0863">Zinc-finger</keyword>
<evidence type="ECO:0000256" key="3">
    <source>
        <dbReference type="ARBA" id="ARBA00022833"/>
    </source>
</evidence>
<gene>
    <name evidence="7" type="ORF">M9Y10_011915</name>
    <name evidence="6" type="ORF">M9Y10_027557</name>
</gene>
<reference evidence="6 8" key="1">
    <citation type="submission" date="2024-04" db="EMBL/GenBank/DDBJ databases">
        <title>Tritrichomonas musculus Genome.</title>
        <authorList>
            <person name="Alves-Ferreira E."/>
            <person name="Grigg M."/>
            <person name="Lorenzi H."/>
            <person name="Galac M."/>
        </authorList>
    </citation>
    <scope>NUCLEOTIDE SEQUENCE [LARGE SCALE GENOMIC DNA]</scope>
    <source>
        <strain evidence="6 8">EAF2021</strain>
    </source>
</reference>
<dbReference type="InterPro" id="IPR001841">
    <property type="entry name" value="Znf_RING"/>
</dbReference>
<dbReference type="PANTHER" id="PTHR45931">
    <property type="entry name" value="SI:CH211-59O9.10"/>
    <property type="match status" value="1"/>
</dbReference>
<dbReference type="InterPro" id="IPR013083">
    <property type="entry name" value="Znf_RING/FYVE/PHD"/>
</dbReference>
<dbReference type="SUPFAM" id="SSF57850">
    <property type="entry name" value="RING/U-box"/>
    <property type="match status" value="1"/>
</dbReference>
<dbReference type="CDD" id="cd16454">
    <property type="entry name" value="RING-H2_PA-TM-RING"/>
    <property type="match status" value="1"/>
</dbReference>
<evidence type="ECO:0000256" key="1">
    <source>
        <dbReference type="ARBA" id="ARBA00022723"/>
    </source>
</evidence>
<dbReference type="PANTHER" id="PTHR45931:SF3">
    <property type="entry name" value="RING ZINC FINGER-CONTAINING PROTEIN"/>
    <property type="match status" value="1"/>
</dbReference>
<dbReference type="Gene3D" id="3.30.40.10">
    <property type="entry name" value="Zinc/RING finger domain, C3HC4 (zinc finger)"/>
    <property type="match status" value="1"/>
</dbReference>